<feature type="transmembrane region" description="Helical" evidence="1">
    <location>
        <begin position="298"/>
        <end position="320"/>
    </location>
</feature>
<keyword evidence="3" id="KW-1185">Reference proteome</keyword>
<sequence>MSTQEIARAQSAASAVAPVGVAAGAETRGAMSAGATADTRGALTGSARAGAARARARRPRTRSIYRWELLKLRAQKRTYLGLGSAVVVPLIFLVALAANGGGPEEVPFGRYVTETGLAVPPVLLLFSSIWLFPLIVSLVAGDIVANEDGNGTLKTILTRSADRQQVFLAKVLASFTYAVGALLLFVATGLLLGGLRYGFDPLTSLSGTRIETGRGLLLLGGAVLAYLIPVLTIASIALLLSTVTRNSAAAVVGALMLSLIMQIVGVISGLEGIRPYLISTQFDAWQGLLREPVDWAPIVRSAWVCALYAVPSLIAAMIVFMRRDVTGG</sequence>
<dbReference type="EMBL" id="JAWSTH010000128">
    <property type="protein sequence ID" value="MDW5598244.1"/>
    <property type="molecule type" value="Genomic_DNA"/>
</dbReference>
<protein>
    <submittedName>
        <fullName evidence="2">ABC transporter permease</fullName>
    </submittedName>
</protein>
<dbReference type="RefSeq" id="WP_318600756.1">
    <property type="nucleotide sequence ID" value="NZ_JAWSTH010000128.1"/>
</dbReference>
<organism evidence="2 3">
    <name type="scientific">Conexibacter stalactiti</name>
    <dbReference type="NCBI Taxonomy" id="1940611"/>
    <lineage>
        <taxon>Bacteria</taxon>
        <taxon>Bacillati</taxon>
        <taxon>Actinomycetota</taxon>
        <taxon>Thermoleophilia</taxon>
        <taxon>Solirubrobacterales</taxon>
        <taxon>Conexibacteraceae</taxon>
        <taxon>Conexibacter</taxon>
    </lineage>
</organism>
<reference evidence="3" key="1">
    <citation type="submission" date="2023-07" db="EMBL/GenBank/DDBJ databases">
        <title>Conexibacter stalactiti sp. nov., isolated from stalactites in a lava cave and emended description of the genus Conexibacter.</title>
        <authorList>
            <person name="Lee S.D."/>
        </authorList>
    </citation>
    <scope>NUCLEOTIDE SEQUENCE [LARGE SCALE GENOMIC DNA]</scope>
    <source>
        <strain evidence="3">KCTC 39840</strain>
    </source>
</reference>
<keyword evidence="1" id="KW-0812">Transmembrane</keyword>
<dbReference type="Proteomes" id="UP001284601">
    <property type="component" value="Unassembled WGS sequence"/>
</dbReference>
<feature type="transmembrane region" description="Helical" evidence="1">
    <location>
        <begin position="166"/>
        <end position="195"/>
    </location>
</feature>
<comment type="caution">
    <text evidence="2">The sequence shown here is derived from an EMBL/GenBank/DDBJ whole genome shotgun (WGS) entry which is preliminary data.</text>
</comment>
<proteinExistence type="predicted"/>
<evidence type="ECO:0000313" key="2">
    <source>
        <dbReference type="EMBL" id="MDW5598244.1"/>
    </source>
</evidence>
<keyword evidence="1" id="KW-0472">Membrane</keyword>
<dbReference type="Pfam" id="PF12730">
    <property type="entry name" value="ABC2_membrane_4"/>
    <property type="match status" value="1"/>
</dbReference>
<dbReference type="PANTHER" id="PTHR37305:SF1">
    <property type="entry name" value="MEMBRANE PROTEIN"/>
    <property type="match status" value="1"/>
</dbReference>
<keyword evidence="1" id="KW-1133">Transmembrane helix</keyword>
<dbReference type="PANTHER" id="PTHR37305">
    <property type="entry name" value="INTEGRAL MEMBRANE PROTEIN-RELATED"/>
    <property type="match status" value="1"/>
</dbReference>
<accession>A0ABU4HZA6</accession>
<feature type="transmembrane region" description="Helical" evidence="1">
    <location>
        <begin position="215"/>
        <end position="240"/>
    </location>
</feature>
<feature type="transmembrane region" description="Helical" evidence="1">
    <location>
        <begin position="118"/>
        <end position="145"/>
    </location>
</feature>
<evidence type="ECO:0000256" key="1">
    <source>
        <dbReference type="SAM" id="Phobius"/>
    </source>
</evidence>
<name>A0ABU4HZA6_9ACTN</name>
<evidence type="ECO:0000313" key="3">
    <source>
        <dbReference type="Proteomes" id="UP001284601"/>
    </source>
</evidence>
<gene>
    <name evidence="2" type="ORF">R7226_28055</name>
</gene>
<feature type="transmembrane region" description="Helical" evidence="1">
    <location>
        <begin position="79"/>
        <end position="98"/>
    </location>
</feature>
<feature type="transmembrane region" description="Helical" evidence="1">
    <location>
        <begin position="247"/>
        <end position="270"/>
    </location>
</feature>